<keyword evidence="3" id="KW-1185">Reference proteome</keyword>
<accession>A0A919USU1</accession>
<dbReference type="InterPro" id="IPR053146">
    <property type="entry name" value="QDO-like"/>
</dbReference>
<feature type="domain" description="Cupin type-2" evidence="1">
    <location>
        <begin position="46"/>
        <end position="103"/>
    </location>
</feature>
<evidence type="ECO:0000313" key="2">
    <source>
        <dbReference type="EMBL" id="GIH26780.1"/>
    </source>
</evidence>
<dbReference type="CDD" id="cd02215">
    <property type="entry name" value="cupin_QDO_N_C"/>
    <property type="match status" value="1"/>
</dbReference>
<organism evidence="2 3">
    <name type="scientific">Acrocarpospora phusangensis</name>
    <dbReference type="NCBI Taxonomy" id="1070424"/>
    <lineage>
        <taxon>Bacteria</taxon>
        <taxon>Bacillati</taxon>
        <taxon>Actinomycetota</taxon>
        <taxon>Actinomycetes</taxon>
        <taxon>Streptosporangiales</taxon>
        <taxon>Streptosporangiaceae</taxon>
        <taxon>Acrocarpospora</taxon>
    </lineage>
</organism>
<proteinExistence type="predicted"/>
<dbReference type="PANTHER" id="PTHR36440:SF1">
    <property type="entry name" value="PUTATIVE (AFU_ORTHOLOGUE AFUA_8G07350)-RELATED"/>
    <property type="match status" value="1"/>
</dbReference>
<dbReference type="InterPro" id="IPR014710">
    <property type="entry name" value="RmlC-like_jellyroll"/>
</dbReference>
<evidence type="ECO:0000313" key="3">
    <source>
        <dbReference type="Proteomes" id="UP000640052"/>
    </source>
</evidence>
<sequence length="188" mass="19845">MQSSAAGSFVLSPKSGRAIWSHGVLMHFKAVGEGVGGRFWLAEVSAAKGSGPPMHVHSNEDELWYVLGGEVSFFIGDDVATVGPGSVVCGPRDVPHTYKVESPTARLFGLATPAGFEHFFRESSRPAETLTVPPQMSSPDMASVDAELGRLGTRIVGPLPAGAPRGAGRLEARIEALLRRGCTQTPTY</sequence>
<name>A0A919USU1_9ACTN</name>
<evidence type="ECO:0000259" key="1">
    <source>
        <dbReference type="Pfam" id="PF07883"/>
    </source>
</evidence>
<comment type="caution">
    <text evidence="2">The sequence shown here is derived from an EMBL/GenBank/DDBJ whole genome shotgun (WGS) entry which is preliminary data.</text>
</comment>
<dbReference type="Gene3D" id="2.60.120.10">
    <property type="entry name" value="Jelly Rolls"/>
    <property type="match status" value="1"/>
</dbReference>
<dbReference type="Proteomes" id="UP000640052">
    <property type="component" value="Unassembled WGS sequence"/>
</dbReference>
<dbReference type="PANTHER" id="PTHR36440">
    <property type="entry name" value="PUTATIVE (AFU_ORTHOLOGUE AFUA_8G07350)-RELATED"/>
    <property type="match status" value="1"/>
</dbReference>
<dbReference type="SUPFAM" id="SSF51182">
    <property type="entry name" value="RmlC-like cupins"/>
    <property type="match status" value="1"/>
</dbReference>
<dbReference type="Pfam" id="PF07883">
    <property type="entry name" value="Cupin_2"/>
    <property type="match status" value="1"/>
</dbReference>
<reference evidence="2" key="1">
    <citation type="submission" date="2021-01" db="EMBL/GenBank/DDBJ databases">
        <title>Whole genome shotgun sequence of Acrocarpospora phusangensis NBRC 108782.</title>
        <authorList>
            <person name="Komaki H."/>
            <person name="Tamura T."/>
        </authorList>
    </citation>
    <scope>NUCLEOTIDE SEQUENCE</scope>
    <source>
        <strain evidence="2">NBRC 108782</strain>
    </source>
</reference>
<dbReference type="InterPro" id="IPR011051">
    <property type="entry name" value="RmlC_Cupin_sf"/>
</dbReference>
<gene>
    <name evidence="2" type="ORF">Aph01nite_50900</name>
</gene>
<protein>
    <recommendedName>
        <fullName evidence="1">Cupin type-2 domain-containing protein</fullName>
    </recommendedName>
</protein>
<dbReference type="InterPro" id="IPR013096">
    <property type="entry name" value="Cupin_2"/>
</dbReference>
<dbReference type="EMBL" id="BOOA01000045">
    <property type="protein sequence ID" value="GIH26780.1"/>
    <property type="molecule type" value="Genomic_DNA"/>
</dbReference>
<dbReference type="AlphaFoldDB" id="A0A919USU1"/>